<dbReference type="Gene3D" id="2.40.50.90">
    <property type="match status" value="1"/>
</dbReference>
<keyword evidence="1" id="KW-0732">Signal</keyword>
<comment type="caution">
    <text evidence="3">The sequence shown here is derived from an EMBL/GenBank/DDBJ whole genome shotgun (WGS) entry which is preliminary data.</text>
</comment>
<dbReference type="RefSeq" id="WP_245195645.1">
    <property type="nucleotide sequence ID" value="NZ_CP072611.1"/>
</dbReference>
<feature type="domain" description="TNase-like" evidence="2">
    <location>
        <begin position="34"/>
        <end position="151"/>
    </location>
</feature>
<dbReference type="SUPFAM" id="SSF50199">
    <property type="entry name" value="Staphylococcal nuclease"/>
    <property type="match status" value="1"/>
</dbReference>
<evidence type="ECO:0000313" key="3">
    <source>
        <dbReference type="EMBL" id="MFD2239197.1"/>
    </source>
</evidence>
<accession>A0ABW5CR60</accession>
<organism evidence="3 4">
    <name type="scientific">Aureimonas populi</name>
    <dbReference type="NCBI Taxonomy" id="1701758"/>
    <lineage>
        <taxon>Bacteria</taxon>
        <taxon>Pseudomonadati</taxon>
        <taxon>Pseudomonadota</taxon>
        <taxon>Alphaproteobacteria</taxon>
        <taxon>Hyphomicrobiales</taxon>
        <taxon>Aurantimonadaceae</taxon>
        <taxon>Aureimonas</taxon>
    </lineage>
</organism>
<dbReference type="EMBL" id="JBHUIJ010000027">
    <property type="protein sequence ID" value="MFD2239197.1"/>
    <property type="molecule type" value="Genomic_DNA"/>
</dbReference>
<evidence type="ECO:0000256" key="1">
    <source>
        <dbReference type="SAM" id="SignalP"/>
    </source>
</evidence>
<dbReference type="InterPro" id="IPR035437">
    <property type="entry name" value="SNase_OB-fold_sf"/>
</dbReference>
<dbReference type="SMART" id="SM00318">
    <property type="entry name" value="SNc"/>
    <property type="match status" value="1"/>
</dbReference>
<dbReference type="InterPro" id="IPR016071">
    <property type="entry name" value="Staphylococal_nuclease_OB-fold"/>
</dbReference>
<reference evidence="4" key="1">
    <citation type="journal article" date="2019" name="Int. J. Syst. Evol. Microbiol.">
        <title>The Global Catalogue of Microorganisms (GCM) 10K type strain sequencing project: providing services to taxonomists for standard genome sequencing and annotation.</title>
        <authorList>
            <consortium name="The Broad Institute Genomics Platform"/>
            <consortium name="The Broad Institute Genome Sequencing Center for Infectious Disease"/>
            <person name="Wu L."/>
            <person name="Ma J."/>
        </authorList>
    </citation>
    <scope>NUCLEOTIDE SEQUENCE [LARGE SCALE GENOMIC DNA]</scope>
    <source>
        <strain evidence="4">ZS-35-S2</strain>
    </source>
</reference>
<dbReference type="Proteomes" id="UP001597371">
    <property type="component" value="Unassembled WGS sequence"/>
</dbReference>
<evidence type="ECO:0000259" key="2">
    <source>
        <dbReference type="SMART" id="SM00318"/>
    </source>
</evidence>
<protein>
    <submittedName>
        <fullName evidence="3">Thermonuclease family protein</fullName>
    </submittedName>
</protein>
<gene>
    <name evidence="3" type="ORF">ACFSKQ_17240</name>
</gene>
<keyword evidence="4" id="KW-1185">Reference proteome</keyword>
<feature type="signal peptide" evidence="1">
    <location>
        <begin position="1"/>
        <end position="19"/>
    </location>
</feature>
<proteinExistence type="predicted"/>
<evidence type="ECO:0000313" key="4">
    <source>
        <dbReference type="Proteomes" id="UP001597371"/>
    </source>
</evidence>
<feature type="chain" id="PRO_5045261708" evidence="1">
    <location>
        <begin position="20"/>
        <end position="164"/>
    </location>
</feature>
<sequence>MATSMLRAPVLAFALSLGAAHPAAPQEMPRRIAGPVEASVVKVRDGDTVEVLAFVWPMQAVHVAVRLRGIDAPELKGKCPGESEAAERARNRLVELIGEGPVRLHDISGDKYFGRVLADLSVAGEPDLARRPLREELVAPYEGGRRRDWCPLLGARGEEGPERG</sequence>
<name>A0ABW5CR60_9HYPH</name>